<proteinExistence type="predicted"/>
<dbReference type="SMART" id="SM00164">
    <property type="entry name" value="TBC"/>
    <property type="match status" value="1"/>
</dbReference>
<dbReference type="PROSITE" id="PS50086">
    <property type="entry name" value="TBC_RABGAP"/>
    <property type="match status" value="1"/>
</dbReference>
<dbReference type="Proteomes" id="UP000593567">
    <property type="component" value="Unassembled WGS sequence"/>
</dbReference>
<evidence type="ECO:0000256" key="1">
    <source>
        <dbReference type="SAM" id="Coils"/>
    </source>
</evidence>
<organism evidence="4 5">
    <name type="scientific">Bugula neritina</name>
    <name type="common">Brown bryozoan</name>
    <name type="synonym">Sertularia neritina</name>
    <dbReference type="NCBI Taxonomy" id="10212"/>
    <lineage>
        <taxon>Eukaryota</taxon>
        <taxon>Metazoa</taxon>
        <taxon>Spiralia</taxon>
        <taxon>Lophotrochozoa</taxon>
        <taxon>Bryozoa</taxon>
        <taxon>Gymnolaemata</taxon>
        <taxon>Cheilostomatida</taxon>
        <taxon>Flustrina</taxon>
        <taxon>Buguloidea</taxon>
        <taxon>Bugulidae</taxon>
        <taxon>Bugula</taxon>
    </lineage>
</organism>
<comment type="caution">
    <text evidence="4">The sequence shown here is derived from an EMBL/GenBank/DDBJ whole genome shotgun (WGS) entry which is preliminary data.</text>
</comment>
<dbReference type="FunFam" id="1.10.472.80:FF:000027">
    <property type="entry name" value="GTPase activating protein (Evi5)"/>
    <property type="match status" value="1"/>
</dbReference>
<dbReference type="InterPro" id="IPR035969">
    <property type="entry name" value="Rab-GAP_TBC_sf"/>
</dbReference>
<sequence length="781" mass="90220">MFQCHVFRCDLSDAVGKIMFGFQEAFNRANRKSLTSVPGMSDEYEDSLYTFDVSLDIKEEDGKGGFTSCPQDNGVFKLRRDVVKTLYFTLTQTSNKEVKVERCFGVLVSPGRNIRNSDMHLIEMTSMGYESTGKGYSVVAEWNPVSENFTVLNEETAKDMRVFMTVAVDLVFNCIREPIRFTLETRAKVYPKGERFFFHSKKPVKEKYYMHLTPAKLAESEQSTHCEQQYELKSLVSETVKERKKALNLKNYQINMQAGGIPSPNEDEEGSDDESPMVSGSGHVSKEITDADLLGQWAETLKKWHAHLSHRPKQVHMLCRKGVPEALRGEDSPCTEAISRDMNRTFPAHEYFRDEGGIGQDSLYKLSKAYSVYDAEMPEEQAFSVLVKIMYDYHLRNFYKDGFQDLHLRFYQLERIFQNQLPDLYGHFIDIQLEAHMYASQWFLSMFTAKFPLYLVYRILDLFLCDGLNTVFSVALALLKSSVLSVLKDSRRELLALDFEGVLKFFRVTLPKKYRSEPAANSLLDIANRTKVSVKKLQKYEQEYLAIQAAQVKQEDPLTMYERDNKRLMETNMRLERENDSLAQELITSKVTLRNDLDSAEESMESLCKKLEKMSREFADSEEMVKRLSTENSQLKEKYRSEVCSVEEELKRNKEIIAQYKDICNSMSERNEKNISSYREELRKFKEVMTHCSQCTESLNITAPARPSVDQSAASKDKKIRELELELAQTKLALVQIECRSQEMSHELTNKHSELQSIKNNWWNKGLTTLREAVNKKGDAS</sequence>
<dbReference type="Gene3D" id="1.10.8.270">
    <property type="entry name" value="putative rabgap domain of human tbc1 domain family member 14 like domains"/>
    <property type="match status" value="1"/>
</dbReference>
<dbReference type="Gene3D" id="1.10.472.80">
    <property type="entry name" value="Ypt/Rab-GAP domain of gyp1p, domain 3"/>
    <property type="match status" value="1"/>
</dbReference>
<dbReference type="InterPro" id="IPR050302">
    <property type="entry name" value="Rab_GAP_TBC_domain"/>
</dbReference>
<dbReference type="Pfam" id="PF23436">
    <property type="entry name" value="RabGap-TBC_2"/>
    <property type="match status" value="1"/>
</dbReference>
<keyword evidence="1" id="KW-0175">Coiled coil</keyword>
<feature type="coiled-coil region" evidence="1">
    <location>
        <begin position="558"/>
        <end position="638"/>
    </location>
</feature>
<gene>
    <name evidence="4" type="ORF">EB796_003293</name>
</gene>
<dbReference type="GO" id="GO:0031267">
    <property type="term" value="F:small GTPase binding"/>
    <property type="evidence" value="ECO:0007669"/>
    <property type="project" value="TreeGrafter"/>
</dbReference>
<accession>A0A7J7KI84</accession>
<dbReference type="Pfam" id="PF12473">
    <property type="entry name" value="DUF3694"/>
    <property type="match status" value="1"/>
</dbReference>
<feature type="coiled-coil region" evidence="1">
    <location>
        <begin position="713"/>
        <end position="740"/>
    </location>
</feature>
<name>A0A7J7KI84_BUGNE</name>
<dbReference type="PANTHER" id="PTHR47219">
    <property type="entry name" value="RAB GTPASE-ACTIVATING PROTEIN 1-LIKE"/>
    <property type="match status" value="1"/>
</dbReference>
<dbReference type="Gene3D" id="1.10.10.750">
    <property type="entry name" value="Ypt/Rab-GAP domain of gyp1p, domain 1"/>
    <property type="match status" value="1"/>
</dbReference>
<reference evidence="4" key="1">
    <citation type="submission" date="2020-06" db="EMBL/GenBank/DDBJ databases">
        <title>Draft genome of Bugula neritina, a colonial animal packing powerful symbionts and potential medicines.</title>
        <authorList>
            <person name="Rayko M."/>
        </authorList>
    </citation>
    <scope>NUCLEOTIDE SEQUENCE [LARGE SCALE GENOMIC DNA]</scope>
    <source>
        <strain evidence="4">Kwan_BN1</strain>
    </source>
</reference>
<dbReference type="GO" id="GO:0005096">
    <property type="term" value="F:GTPase activator activity"/>
    <property type="evidence" value="ECO:0007669"/>
    <property type="project" value="TreeGrafter"/>
</dbReference>
<dbReference type="PANTHER" id="PTHR47219:SF9">
    <property type="entry name" value="GTPASE ACTIVATING PROTEIN AND CENTROSOME-ASSOCIATED, ISOFORM B"/>
    <property type="match status" value="1"/>
</dbReference>
<feature type="domain" description="Rab-GAP TBC" evidence="3">
    <location>
        <begin position="294"/>
        <end position="467"/>
    </location>
</feature>
<protein>
    <submittedName>
        <fullName evidence="4">RABGAP1</fullName>
    </submittedName>
</protein>
<dbReference type="InterPro" id="IPR022164">
    <property type="entry name" value="Kinesin-like"/>
</dbReference>
<dbReference type="EMBL" id="VXIV02000418">
    <property type="protein sequence ID" value="KAF6038390.1"/>
    <property type="molecule type" value="Genomic_DNA"/>
</dbReference>
<keyword evidence="5" id="KW-1185">Reference proteome</keyword>
<dbReference type="InterPro" id="IPR000195">
    <property type="entry name" value="Rab-GAP-TBC_dom"/>
</dbReference>
<dbReference type="AlphaFoldDB" id="A0A7J7KI84"/>
<feature type="compositionally biased region" description="Acidic residues" evidence="2">
    <location>
        <begin position="265"/>
        <end position="275"/>
    </location>
</feature>
<dbReference type="SUPFAM" id="SSF47923">
    <property type="entry name" value="Ypt/Rab-GAP domain of gyp1p"/>
    <property type="match status" value="2"/>
</dbReference>
<evidence type="ECO:0000259" key="3">
    <source>
        <dbReference type="PROSITE" id="PS50086"/>
    </source>
</evidence>
<feature type="region of interest" description="Disordered" evidence="2">
    <location>
        <begin position="256"/>
        <end position="283"/>
    </location>
</feature>
<evidence type="ECO:0000313" key="4">
    <source>
        <dbReference type="EMBL" id="KAF6038390.1"/>
    </source>
</evidence>
<dbReference type="OrthoDB" id="295078at2759"/>
<evidence type="ECO:0000313" key="5">
    <source>
        <dbReference type="Proteomes" id="UP000593567"/>
    </source>
</evidence>
<evidence type="ECO:0000256" key="2">
    <source>
        <dbReference type="SAM" id="MobiDB-lite"/>
    </source>
</evidence>